<protein>
    <submittedName>
        <fullName evidence="2">Uncharacterized protein</fullName>
    </submittedName>
</protein>
<gene>
    <name evidence="2" type="ORF">ACFPOU_14465</name>
</gene>
<evidence type="ECO:0000256" key="1">
    <source>
        <dbReference type="SAM" id="MobiDB-lite"/>
    </source>
</evidence>
<dbReference type="EMBL" id="JBHSMS010000040">
    <property type="protein sequence ID" value="MFC5512326.1"/>
    <property type="molecule type" value="Genomic_DNA"/>
</dbReference>
<feature type="region of interest" description="Disordered" evidence="1">
    <location>
        <begin position="58"/>
        <end position="83"/>
    </location>
</feature>
<proteinExistence type="predicted"/>
<dbReference type="RefSeq" id="WP_379722413.1">
    <property type="nucleotide sequence ID" value="NZ_JBHSMS010000040.1"/>
</dbReference>
<dbReference type="Proteomes" id="UP001596031">
    <property type="component" value="Unassembled WGS sequence"/>
</dbReference>
<keyword evidence="3" id="KW-1185">Reference proteome</keyword>
<reference evidence="3" key="1">
    <citation type="journal article" date="2019" name="Int. J. Syst. Evol. Microbiol.">
        <title>The Global Catalogue of Microorganisms (GCM) 10K type strain sequencing project: providing services to taxonomists for standard genome sequencing and annotation.</title>
        <authorList>
            <consortium name="The Broad Institute Genomics Platform"/>
            <consortium name="The Broad Institute Genome Sequencing Center for Infectious Disease"/>
            <person name="Wu L."/>
            <person name="Ma J."/>
        </authorList>
    </citation>
    <scope>NUCLEOTIDE SEQUENCE [LARGE SCALE GENOMIC DNA]</scope>
    <source>
        <strain evidence="3">CCUG 38813</strain>
    </source>
</reference>
<accession>A0ABW0PI45</accession>
<name>A0ABW0PI45_9BURK</name>
<sequence length="83" mass="8880">MENALTERRGERRADPVLGALIDVAIAYRANLGPAVAAAFLRETGVPAALARRVLEGSATTRATTPRRWSARAAPMPRIDVQA</sequence>
<comment type="caution">
    <text evidence="2">The sequence shown here is derived from an EMBL/GenBank/DDBJ whole genome shotgun (WGS) entry which is preliminary data.</text>
</comment>
<evidence type="ECO:0000313" key="3">
    <source>
        <dbReference type="Proteomes" id="UP001596031"/>
    </source>
</evidence>
<evidence type="ECO:0000313" key="2">
    <source>
        <dbReference type="EMBL" id="MFC5512326.1"/>
    </source>
</evidence>
<organism evidence="2 3">
    <name type="scientific">Massilia jejuensis</name>
    <dbReference type="NCBI Taxonomy" id="648894"/>
    <lineage>
        <taxon>Bacteria</taxon>
        <taxon>Pseudomonadati</taxon>
        <taxon>Pseudomonadota</taxon>
        <taxon>Betaproteobacteria</taxon>
        <taxon>Burkholderiales</taxon>
        <taxon>Oxalobacteraceae</taxon>
        <taxon>Telluria group</taxon>
        <taxon>Massilia</taxon>
    </lineage>
</organism>